<evidence type="ECO:0000313" key="1">
    <source>
        <dbReference type="EMBL" id="MBT1712597.1"/>
    </source>
</evidence>
<feature type="non-terminal residue" evidence="1">
    <location>
        <position position="87"/>
    </location>
</feature>
<dbReference type="AlphaFoldDB" id="A0AAP2E5W9"/>
<dbReference type="Proteomes" id="UP001319080">
    <property type="component" value="Unassembled WGS sequence"/>
</dbReference>
<reference evidence="1 2" key="1">
    <citation type="submission" date="2021-05" db="EMBL/GenBank/DDBJ databases">
        <title>A Polyphasic approach of four new species of the genus Ohtaekwangia: Ohtaekwangia histidinii sp. nov., Ohtaekwangia cretensis sp. nov., Ohtaekwangia indiensis sp. nov., Ohtaekwangia reichenbachii sp. nov. from diverse environment.</title>
        <authorList>
            <person name="Octaviana S."/>
        </authorList>
    </citation>
    <scope>NUCLEOTIDE SEQUENCE [LARGE SCALE GENOMIC DNA]</scope>
    <source>
        <strain evidence="1 2">PWU5</strain>
    </source>
</reference>
<keyword evidence="2" id="KW-1185">Reference proteome</keyword>
<organism evidence="1 2">
    <name type="scientific">Dawidia cretensis</name>
    <dbReference type="NCBI Taxonomy" id="2782350"/>
    <lineage>
        <taxon>Bacteria</taxon>
        <taxon>Pseudomonadati</taxon>
        <taxon>Bacteroidota</taxon>
        <taxon>Cytophagia</taxon>
        <taxon>Cytophagales</taxon>
        <taxon>Chryseotaleaceae</taxon>
        <taxon>Dawidia</taxon>
    </lineage>
</organism>
<proteinExistence type="predicted"/>
<dbReference type="EMBL" id="JAHESE010000208">
    <property type="protein sequence ID" value="MBT1712597.1"/>
    <property type="molecule type" value="Genomic_DNA"/>
</dbReference>
<feature type="non-terminal residue" evidence="1">
    <location>
        <position position="1"/>
    </location>
</feature>
<evidence type="ECO:0000313" key="2">
    <source>
        <dbReference type="Proteomes" id="UP001319080"/>
    </source>
</evidence>
<protein>
    <submittedName>
        <fullName evidence="1">Uncharacterized protein</fullName>
    </submittedName>
</protein>
<name>A0AAP2E5W9_9BACT</name>
<sequence>GVVRDFHTQALDHAIEPVVLYNDKGSYKNLSMKISTVNMQATLEYVQRKWEATYPEYTFHYAFMDQQIAEMYGGERKTAAMLNVFSG</sequence>
<comment type="caution">
    <text evidence="1">The sequence shown here is derived from an EMBL/GenBank/DDBJ whole genome shotgun (WGS) entry which is preliminary data.</text>
</comment>
<gene>
    <name evidence="1" type="ORF">KK062_30460</name>
</gene>
<accession>A0AAP2E5W9</accession>